<dbReference type="AlphaFoldDB" id="A0AAE3LLQ0"/>
<dbReference type="EMBL" id="JAOQJZ010000003">
    <property type="protein sequence ID" value="MCU6705151.1"/>
    <property type="molecule type" value="Genomic_DNA"/>
</dbReference>
<keyword evidence="1" id="KW-0175">Coiled coil</keyword>
<feature type="domain" description="Polyphosphate kinase-2-related" evidence="2">
    <location>
        <begin position="275"/>
        <end position="499"/>
    </location>
</feature>
<dbReference type="InterPro" id="IPR022489">
    <property type="entry name" value="PolyP_AMP_Tfrase"/>
</dbReference>
<proteinExistence type="predicted"/>
<dbReference type="PANTHER" id="PTHR34383">
    <property type="entry name" value="POLYPHOSPHATE:AMP PHOSPHOTRANSFERASE-RELATED"/>
    <property type="match status" value="1"/>
</dbReference>
<dbReference type="NCBIfam" id="TIGR03708">
    <property type="entry name" value="poly_P_AMP_trns"/>
    <property type="match status" value="1"/>
</dbReference>
<evidence type="ECO:0000259" key="2">
    <source>
        <dbReference type="Pfam" id="PF03976"/>
    </source>
</evidence>
<keyword evidence="4" id="KW-1185">Reference proteome</keyword>
<feature type="domain" description="Polyphosphate kinase-2-related" evidence="2">
    <location>
        <begin position="11"/>
        <end position="232"/>
    </location>
</feature>
<dbReference type="Proteomes" id="UP001208131">
    <property type="component" value="Unassembled WGS sequence"/>
</dbReference>
<comment type="caution">
    <text evidence="3">The sequence shown here is derived from an EMBL/GenBank/DDBJ whole genome shotgun (WGS) entry which is preliminary data.</text>
</comment>
<dbReference type="PANTHER" id="PTHR34383:SF3">
    <property type="entry name" value="POLYPHOSPHATE:AMP PHOSPHOTRANSFERASE"/>
    <property type="match status" value="1"/>
</dbReference>
<dbReference type="GO" id="GO:0043751">
    <property type="term" value="F:polyphosphate:AMP phosphotransferase activity"/>
    <property type="evidence" value="ECO:0007669"/>
    <property type="project" value="InterPro"/>
</dbReference>
<dbReference type="RefSeq" id="WP_267300567.1">
    <property type="nucleotide sequence ID" value="NZ_JAOQJZ010000003.1"/>
</dbReference>
<reference evidence="3 4" key="1">
    <citation type="journal article" date="2021" name="ISME Commun">
        <title>Automated analysis of genomic sequences facilitates high-throughput and comprehensive description of bacteria.</title>
        <authorList>
            <person name="Hitch T.C.A."/>
        </authorList>
    </citation>
    <scope>NUCLEOTIDE SEQUENCE [LARGE SCALE GENOMIC DNA]</scope>
    <source>
        <strain evidence="3 4">Sanger_31</strain>
    </source>
</reference>
<dbReference type="Pfam" id="PF03976">
    <property type="entry name" value="PPK2"/>
    <property type="match status" value="2"/>
</dbReference>
<organism evidence="3 4">
    <name type="scientific">Hominimerdicola aceti</name>
    <dbReference type="NCBI Taxonomy" id="2981726"/>
    <lineage>
        <taxon>Bacteria</taxon>
        <taxon>Bacillati</taxon>
        <taxon>Bacillota</taxon>
        <taxon>Clostridia</taxon>
        <taxon>Eubacteriales</taxon>
        <taxon>Oscillospiraceae</taxon>
        <taxon>Hominimerdicola</taxon>
    </lineage>
</organism>
<dbReference type="Gene3D" id="3.40.50.300">
    <property type="entry name" value="P-loop containing nucleotide triphosphate hydrolases"/>
    <property type="match status" value="2"/>
</dbReference>
<protein>
    <submittedName>
        <fullName evidence="3">Polyphosphate:AMP phosphotransferase</fullName>
    </submittedName>
</protein>
<accession>A0AAE3LLQ0</accession>
<feature type="coiled-coil region" evidence="1">
    <location>
        <begin position="5"/>
        <end position="32"/>
    </location>
</feature>
<dbReference type="GO" id="GO:0006797">
    <property type="term" value="P:polyphosphate metabolic process"/>
    <property type="evidence" value="ECO:0007669"/>
    <property type="project" value="InterPro"/>
</dbReference>
<gene>
    <name evidence="3" type="primary">pap</name>
    <name evidence="3" type="ORF">OCV57_04325</name>
</gene>
<dbReference type="InterPro" id="IPR022488">
    <property type="entry name" value="PPK2-related"/>
</dbReference>
<name>A0AAE3LLQ0_9FIRM</name>
<sequence>MLEKIIQKNTEKSEISEQLKGLREQLTLLENKIKTAGVPVIITFDGWSAAGKGSMIAKLIRSLDPRFYKVVSFRAPNEQEKRMPWLWRYWQSLPKKGEFLILDRSWYRDTVNAFMYGEIDKETRDTRLEDICTFERQLTDDGYVIVKIFLHITEDEQKKRIEKLENSSVTSWRVESHDIKNMEKYDKFFRRYDKMLESTNTAFAPWTCVGANERASAELEVLTAVTKAVSTAVSAKEKGEHYIPEPQFDTCGYNYPEYKTIEMPALAEVDMNKSLDEAEYEKKLKKYQDKLFKLQNLCYQKKIPVIICYEGWDAAGKGGNIKRIAAALDPRGYEVHPIAAPEPSELARHYLWRFWTRLEKNGHFTIFDRTWYGRVMVEPIEKLTPEERVNMAYREINEFESQLHAWGAEIIKFWVNVDKDEQLRRFNERENTPEKRWKITDEDWRNREKWDTYEKYVDRMITLTSTDIAPWTILEGNDKKYARIKALKTIVKRLEKRLEKEDK</sequence>
<evidence type="ECO:0000313" key="3">
    <source>
        <dbReference type="EMBL" id="MCU6705151.1"/>
    </source>
</evidence>
<evidence type="ECO:0000256" key="1">
    <source>
        <dbReference type="SAM" id="Coils"/>
    </source>
</evidence>
<evidence type="ECO:0000313" key="4">
    <source>
        <dbReference type="Proteomes" id="UP001208131"/>
    </source>
</evidence>
<dbReference type="InterPro" id="IPR027417">
    <property type="entry name" value="P-loop_NTPase"/>
</dbReference>
<dbReference type="SUPFAM" id="SSF52540">
    <property type="entry name" value="P-loop containing nucleoside triphosphate hydrolases"/>
    <property type="match status" value="2"/>
</dbReference>